<reference evidence="1 2" key="1">
    <citation type="journal article" date="2016" name="Nat. Commun.">
        <title>Thousands of microbial genomes shed light on interconnected biogeochemical processes in an aquifer system.</title>
        <authorList>
            <person name="Anantharaman K."/>
            <person name="Brown C.T."/>
            <person name="Hug L.A."/>
            <person name="Sharon I."/>
            <person name="Castelle C.J."/>
            <person name="Probst A.J."/>
            <person name="Thomas B.C."/>
            <person name="Singh A."/>
            <person name="Wilkins M.J."/>
            <person name="Karaoz U."/>
            <person name="Brodie E.L."/>
            <person name="Williams K.H."/>
            <person name="Hubbard S.S."/>
            <person name="Banfield J.F."/>
        </authorList>
    </citation>
    <scope>NUCLEOTIDE SEQUENCE [LARGE SCALE GENOMIC DNA]</scope>
</reference>
<comment type="caution">
    <text evidence="1">The sequence shown here is derived from an EMBL/GenBank/DDBJ whole genome shotgun (WGS) entry which is preliminary data.</text>
</comment>
<evidence type="ECO:0000313" key="2">
    <source>
        <dbReference type="Proteomes" id="UP000176650"/>
    </source>
</evidence>
<accession>A0A1F5BVH5</accession>
<dbReference type="AlphaFoldDB" id="A0A1F5BVH5"/>
<organism evidence="1 2">
    <name type="scientific">Candidatus Azambacteria bacterium RIFCSPLOWO2_01_FULL_46_25</name>
    <dbReference type="NCBI Taxonomy" id="1797298"/>
    <lineage>
        <taxon>Bacteria</taxon>
        <taxon>Candidatus Azamiibacteriota</taxon>
    </lineage>
</organism>
<gene>
    <name evidence="1" type="ORF">A2988_03810</name>
</gene>
<proteinExistence type="predicted"/>
<dbReference type="EMBL" id="MEYS01000001">
    <property type="protein sequence ID" value="OGD34602.1"/>
    <property type="molecule type" value="Genomic_DNA"/>
</dbReference>
<name>A0A1F5BVH5_9BACT</name>
<sequence length="374" mass="42601">MIRINPGSIDDLLALKDAGAPVTLTSHPGNASLYKLVLWSCGIPEHLWDVTCCIADANNQPMHRLVGGKAELVVSEDFHRKVIDTTGPNNRFVTAYQFTKDGTRLGRFHVKAIQKCFPDALSSCSRLLLSEREKVWEMFDYLARTKKDEVFGRFIAPRGVMRPVSESGVRVESMAGSFMEVLEELEHLLFSDEEITTKGGVCYGGVMVPLSSMLVQYWQTGRVDRYDVSGPDMMRYATRPEHQIKLSQMLEHLRKWNPKLVPEHIVSHMYPGTAARVGHVAGHVSQEVMKRKVYMLEHADSLDRVRKREIWEIAKDDERNWPVQIRPGVDPYFSQHDLALMGKELVVDEFWRNIPIAGMRDSLVKANNLLRLKS</sequence>
<dbReference type="Proteomes" id="UP000176650">
    <property type="component" value="Unassembled WGS sequence"/>
</dbReference>
<dbReference type="STRING" id="1797298.A2988_03810"/>
<protein>
    <submittedName>
        <fullName evidence="1">Uncharacterized protein</fullName>
    </submittedName>
</protein>
<evidence type="ECO:0000313" key="1">
    <source>
        <dbReference type="EMBL" id="OGD34602.1"/>
    </source>
</evidence>